<comment type="caution">
    <text evidence="1">The sequence shown here is derived from an EMBL/GenBank/DDBJ whole genome shotgun (WGS) entry which is preliminary data.</text>
</comment>
<reference evidence="1 2" key="1">
    <citation type="journal article" date="2015" name="Genome Biol. Evol.">
        <title>Comparative Genomics of a Bacterivorous Green Alga Reveals Evolutionary Causalities and Consequences of Phago-Mixotrophic Mode of Nutrition.</title>
        <authorList>
            <person name="Burns J.A."/>
            <person name="Paasch A."/>
            <person name="Narechania A."/>
            <person name="Kim E."/>
        </authorList>
    </citation>
    <scope>NUCLEOTIDE SEQUENCE [LARGE SCALE GENOMIC DNA]</scope>
    <source>
        <strain evidence="1 2">PLY_AMNH</strain>
    </source>
</reference>
<keyword evidence="2" id="KW-1185">Reference proteome</keyword>
<name>A0AAE0L1S2_9CHLO</name>
<protein>
    <submittedName>
        <fullName evidence="1">Uncharacterized protein</fullName>
    </submittedName>
</protein>
<evidence type="ECO:0000313" key="2">
    <source>
        <dbReference type="Proteomes" id="UP001190700"/>
    </source>
</evidence>
<proteinExistence type="predicted"/>
<accession>A0AAE0L1S2</accession>
<organism evidence="1 2">
    <name type="scientific">Cymbomonas tetramitiformis</name>
    <dbReference type="NCBI Taxonomy" id="36881"/>
    <lineage>
        <taxon>Eukaryota</taxon>
        <taxon>Viridiplantae</taxon>
        <taxon>Chlorophyta</taxon>
        <taxon>Pyramimonadophyceae</taxon>
        <taxon>Pyramimonadales</taxon>
        <taxon>Pyramimonadaceae</taxon>
        <taxon>Cymbomonas</taxon>
    </lineage>
</organism>
<evidence type="ECO:0000313" key="1">
    <source>
        <dbReference type="EMBL" id="KAK3268727.1"/>
    </source>
</evidence>
<gene>
    <name evidence="1" type="ORF">CYMTET_22783</name>
</gene>
<dbReference type="AlphaFoldDB" id="A0AAE0L1S2"/>
<dbReference type="EMBL" id="LGRX02011621">
    <property type="protein sequence ID" value="KAK3268727.1"/>
    <property type="molecule type" value="Genomic_DNA"/>
</dbReference>
<dbReference type="Proteomes" id="UP001190700">
    <property type="component" value="Unassembled WGS sequence"/>
</dbReference>
<sequence>YRERQKIESRNTKYKSAMFTNFSINQGAPSGANGVHCRAQAKSTPPLGLNRLIYLANSRLKGSSALEKSMKAYVKRLNLNTERRNLTREISMLDTKNSSSMLVILE</sequence>
<feature type="non-terminal residue" evidence="1">
    <location>
        <position position="1"/>
    </location>
</feature>